<evidence type="ECO:0000256" key="4">
    <source>
        <dbReference type="ARBA" id="ARBA00022927"/>
    </source>
</evidence>
<keyword evidence="5" id="KW-1133">Transmembrane helix</keyword>
<comment type="subcellular location">
    <subcellularLocation>
        <location evidence="1">Membrane</location>
        <topology evidence="1">Single-pass membrane protein</topology>
    </subcellularLocation>
</comment>
<dbReference type="PANTHER" id="PTHR42982:SF1">
    <property type="entry name" value="SEC-INDEPENDENT PROTEIN TRANSLOCASE PROTEIN TATA"/>
    <property type="match status" value="1"/>
</dbReference>
<dbReference type="Pfam" id="PF02416">
    <property type="entry name" value="TatA_B_E"/>
    <property type="match status" value="1"/>
</dbReference>
<evidence type="ECO:0000256" key="3">
    <source>
        <dbReference type="ARBA" id="ARBA00022692"/>
    </source>
</evidence>
<dbReference type="Proteomes" id="UP000179013">
    <property type="component" value="Unassembled WGS sequence"/>
</dbReference>
<name>A0A1F7XAF9_9BACT</name>
<evidence type="ECO:0000256" key="5">
    <source>
        <dbReference type="ARBA" id="ARBA00022989"/>
    </source>
</evidence>
<comment type="caution">
    <text evidence="8">The sequence shown here is derived from an EMBL/GenBank/DDBJ whole genome shotgun (WGS) entry which is preliminary data.</text>
</comment>
<dbReference type="GO" id="GO:0015031">
    <property type="term" value="P:protein transport"/>
    <property type="evidence" value="ECO:0007669"/>
    <property type="project" value="UniProtKB-KW"/>
</dbReference>
<dbReference type="GO" id="GO:0016020">
    <property type="term" value="C:membrane"/>
    <property type="evidence" value="ECO:0007669"/>
    <property type="project" value="UniProtKB-ARBA"/>
</dbReference>
<keyword evidence="3" id="KW-0812">Transmembrane</keyword>
<proteinExistence type="predicted"/>
<sequence>MLSNIGTTELLIIALLMLFLFGGRKLPELSRGVADSVREFKKAAREKV</sequence>
<keyword evidence="7" id="KW-0472">Membrane</keyword>
<gene>
    <name evidence="8" type="ORF">A2V80_01390</name>
</gene>
<accession>A0A1F7XAF9</accession>
<protein>
    <submittedName>
        <fullName evidence="8">Translocase</fullName>
    </submittedName>
</protein>
<keyword evidence="4" id="KW-0653">Protein transport</keyword>
<organism evidence="8 9">
    <name type="scientific">Candidatus Woesebacteria bacterium RBG_16_39_8b</name>
    <dbReference type="NCBI Taxonomy" id="1802482"/>
    <lineage>
        <taxon>Bacteria</taxon>
        <taxon>Candidatus Woeseibacteriota</taxon>
    </lineage>
</organism>
<keyword evidence="6" id="KW-0811">Translocation</keyword>
<evidence type="ECO:0000256" key="2">
    <source>
        <dbReference type="ARBA" id="ARBA00022448"/>
    </source>
</evidence>
<reference evidence="8 9" key="1">
    <citation type="journal article" date="2016" name="Nat. Commun.">
        <title>Thousands of microbial genomes shed light on interconnected biogeochemical processes in an aquifer system.</title>
        <authorList>
            <person name="Anantharaman K."/>
            <person name="Brown C.T."/>
            <person name="Hug L.A."/>
            <person name="Sharon I."/>
            <person name="Castelle C.J."/>
            <person name="Probst A.J."/>
            <person name="Thomas B.C."/>
            <person name="Singh A."/>
            <person name="Wilkins M.J."/>
            <person name="Karaoz U."/>
            <person name="Brodie E.L."/>
            <person name="Williams K.H."/>
            <person name="Hubbard S.S."/>
            <person name="Banfield J.F."/>
        </authorList>
    </citation>
    <scope>NUCLEOTIDE SEQUENCE [LARGE SCALE GENOMIC DNA]</scope>
</reference>
<dbReference type="InterPro" id="IPR003369">
    <property type="entry name" value="TatA/B/E"/>
</dbReference>
<evidence type="ECO:0000256" key="1">
    <source>
        <dbReference type="ARBA" id="ARBA00004167"/>
    </source>
</evidence>
<keyword evidence="2" id="KW-0813">Transport</keyword>
<evidence type="ECO:0000313" key="8">
    <source>
        <dbReference type="EMBL" id="OGM11335.1"/>
    </source>
</evidence>
<dbReference type="AlphaFoldDB" id="A0A1F7XAF9"/>
<evidence type="ECO:0000256" key="6">
    <source>
        <dbReference type="ARBA" id="ARBA00023010"/>
    </source>
</evidence>
<evidence type="ECO:0000256" key="7">
    <source>
        <dbReference type="ARBA" id="ARBA00023136"/>
    </source>
</evidence>
<dbReference type="Gene3D" id="1.20.5.3310">
    <property type="match status" value="1"/>
</dbReference>
<dbReference type="EMBL" id="MGFU01000060">
    <property type="protein sequence ID" value="OGM11335.1"/>
    <property type="molecule type" value="Genomic_DNA"/>
</dbReference>
<dbReference type="PANTHER" id="PTHR42982">
    <property type="entry name" value="SEC-INDEPENDENT PROTEIN TRANSLOCASE PROTEIN TATA"/>
    <property type="match status" value="1"/>
</dbReference>
<evidence type="ECO:0000313" key="9">
    <source>
        <dbReference type="Proteomes" id="UP000179013"/>
    </source>
</evidence>